<dbReference type="Gene3D" id="3.40.50.300">
    <property type="entry name" value="P-loop containing nucleotide triphosphate hydrolases"/>
    <property type="match status" value="2"/>
</dbReference>
<feature type="short sequence motif" description="Q motif" evidence="5">
    <location>
        <begin position="1"/>
        <end position="27"/>
    </location>
</feature>
<protein>
    <recommendedName>
        <fullName evidence="12">DEAD/DEAH box helicase</fullName>
    </recommendedName>
</protein>
<evidence type="ECO:0000313" key="10">
    <source>
        <dbReference type="EnsemblProtists" id="EOD14947"/>
    </source>
</evidence>
<accession>A0A0D3IUL2</accession>
<dbReference type="InterPro" id="IPR044742">
    <property type="entry name" value="DEAD/DEAH_RhlB"/>
</dbReference>
<feature type="domain" description="DEAD-box RNA helicase Q" evidence="9">
    <location>
        <begin position="1"/>
        <end position="27"/>
    </location>
</feature>
<keyword evidence="1 6" id="KW-0547">Nucleotide-binding</keyword>
<name>A0A0D3IUL2_EMIH1</name>
<dbReference type="InterPro" id="IPR001650">
    <property type="entry name" value="Helicase_C-like"/>
</dbReference>
<keyword evidence="2 6" id="KW-0378">Hydrolase</keyword>
<dbReference type="SMART" id="SM00487">
    <property type="entry name" value="DEXDc"/>
    <property type="match status" value="1"/>
</dbReference>
<dbReference type="Pfam" id="PF00270">
    <property type="entry name" value="DEAD"/>
    <property type="match status" value="1"/>
</dbReference>
<dbReference type="RefSeq" id="XP_005767376.1">
    <property type="nucleotide sequence ID" value="XM_005767319.1"/>
</dbReference>
<reference evidence="10" key="2">
    <citation type="submission" date="2024-10" db="UniProtKB">
        <authorList>
            <consortium name="EnsemblProtists"/>
        </authorList>
    </citation>
    <scope>IDENTIFICATION</scope>
</reference>
<dbReference type="Proteomes" id="UP000013827">
    <property type="component" value="Unassembled WGS sequence"/>
</dbReference>
<evidence type="ECO:0000256" key="3">
    <source>
        <dbReference type="ARBA" id="ARBA00022806"/>
    </source>
</evidence>
<dbReference type="InterPro" id="IPR014001">
    <property type="entry name" value="Helicase_ATP-bd"/>
</dbReference>
<dbReference type="PROSITE" id="PS51194">
    <property type="entry name" value="HELICASE_CTER"/>
    <property type="match status" value="1"/>
</dbReference>
<dbReference type="InterPro" id="IPR011545">
    <property type="entry name" value="DEAD/DEAH_box_helicase_dom"/>
</dbReference>
<dbReference type="KEGG" id="ehx:EMIHUDRAFT_53137"/>
<dbReference type="PROSITE" id="PS51192">
    <property type="entry name" value="HELICASE_ATP_BIND_1"/>
    <property type="match status" value="1"/>
</dbReference>
<evidence type="ECO:0000259" key="8">
    <source>
        <dbReference type="PROSITE" id="PS51194"/>
    </source>
</evidence>
<keyword evidence="4 6" id="KW-0067">ATP-binding</keyword>
<dbReference type="AlphaFoldDB" id="A0A0D3IUL2"/>
<dbReference type="CDD" id="cd18787">
    <property type="entry name" value="SF2_C_DEAD"/>
    <property type="match status" value="1"/>
</dbReference>
<feature type="domain" description="Helicase ATP-binding" evidence="7">
    <location>
        <begin position="30"/>
        <end position="219"/>
    </location>
</feature>
<comment type="similarity">
    <text evidence="6">Belongs to the DEAD box helicase family.</text>
</comment>
<dbReference type="PANTHER" id="PTHR47959">
    <property type="entry name" value="ATP-DEPENDENT RNA HELICASE RHLE-RELATED"/>
    <property type="match status" value="1"/>
</dbReference>
<evidence type="ECO:0000313" key="11">
    <source>
        <dbReference type="Proteomes" id="UP000013827"/>
    </source>
</evidence>
<dbReference type="EnsemblProtists" id="EOD14947">
    <property type="protein sequence ID" value="EOD14947"/>
    <property type="gene ID" value="EMIHUDRAFT_53137"/>
</dbReference>
<dbReference type="OMA" id="GHFVDPN"/>
<dbReference type="PaxDb" id="2903-EOD14947"/>
<evidence type="ECO:0000256" key="6">
    <source>
        <dbReference type="RuleBase" id="RU000492"/>
    </source>
</evidence>
<reference evidence="11" key="1">
    <citation type="journal article" date="2013" name="Nature">
        <title>Pan genome of the phytoplankton Emiliania underpins its global distribution.</title>
        <authorList>
            <person name="Read B.A."/>
            <person name="Kegel J."/>
            <person name="Klute M.J."/>
            <person name="Kuo A."/>
            <person name="Lefebvre S.C."/>
            <person name="Maumus F."/>
            <person name="Mayer C."/>
            <person name="Miller J."/>
            <person name="Monier A."/>
            <person name="Salamov A."/>
            <person name="Young J."/>
            <person name="Aguilar M."/>
            <person name="Claverie J.M."/>
            <person name="Frickenhaus S."/>
            <person name="Gonzalez K."/>
            <person name="Herman E.K."/>
            <person name="Lin Y.C."/>
            <person name="Napier J."/>
            <person name="Ogata H."/>
            <person name="Sarno A.F."/>
            <person name="Shmutz J."/>
            <person name="Schroeder D."/>
            <person name="de Vargas C."/>
            <person name="Verret F."/>
            <person name="von Dassow P."/>
            <person name="Valentin K."/>
            <person name="Van de Peer Y."/>
            <person name="Wheeler G."/>
            <person name="Dacks J.B."/>
            <person name="Delwiche C.F."/>
            <person name="Dyhrman S.T."/>
            <person name="Glockner G."/>
            <person name="John U."/>
            <person name="Richards T."/>
            <person name="Worden A.Z."/>
            <person name="Zhang X."/>
            <person name="Grigoriev I.V."/>
            <person name="Allen A.E."/>
            <person name="Bidle K."/>
            <person name="Borodovsky M."/>
            <person name="Bowler C."/>
            <person name="Brownlee C."/>
            <person name="Cock J.M."/>
            <person name="Elias M."/>
            <person name="Gladyshev V.N."/>
            <person name="Groth M."/>
            <person name="Guda C."/>
            <person name="Hadaegh A."/>
            <person name="Iglesias-Rodriguez M.D."/>
            <person name="Jenkins J."/>
            <person name="Jones B.M."/>
            <person name="Lawson T."/>
            <person name="Leese F."/>
            <person name="Lindquist E."/>
            <person name="Lobanov A."/>
            <person name="Lomsadze A."/>
            <person name="Malik S.B."/>
            <person name="Marsh M.E."/>
            <person name="Mackinder L."/>
            <person name="Mock T."/>
            <person name="Mueller-Roeber B."/>
            <person name="Pagarete A."/>
            <person name="Parker M."/>
            <person name="Probert I."/>
            <person name="Quesneville H."/>
            <person name="Raines C."/>
            <person name="Rensing S.A."/>
            <person name="Riano-Pachon D.M."/>
            <person name="Richier S."/>
            <person name="Rokitta S."/>
            <person name="Shiraiwa Y."/>
            <person name="Soanes D.M."/>
            <person name="van der Giezen M."/>
            <person name="Wahlund T.M."/>
            <person name="Williams B."/>
            <person name="Wilson W."/>
            <person name="Wolfe G."/>
            <person name="Wurch L.L."/>
        </authorList>
    </citation>
    <scope>NUCLEOTIDE SEQUENCE</scope>
</reference>
<dbReference type="GO" id="GO:0005524">
    <property type="term" value="F:ATP binding"/>
    <property type="evidence" value="ECO:0007669"/>
    <property type="project" value="UniProtKB-KW"/>
</dbReference>
<organism evidence="10 11">
    <name type="scientific">Emiliania huxleyi (strain CCMP1516)</name>
    <dbReference type="NCBI Taxonomy" id="280463"/>
    <lineage>
        <taxon>Eukaryota</taxon>
        <taxon>Haptista</taxon>
        <taxon>Haptophyta</taxon>
        <taxon>Prymnesiophyceae</taxon>
        <taxon>Isochrysidales</taxon>
        <taxon>Noelaerhabdaceae</taxon>
        <taxon>Emiliania</taxon>
    </lineage>
</organism>
<dbReference type="eggNOG" id="KOG0334">
    <property type="taxonomic scope" value="Eukaryota"/>
</dbReference>
<dbReference type="CDD" id="cd00268">
    <property type="entry name" value="DEADc"/>
    <property type="match status" value="1"/>
</dbReference>
<dbReference type="HOGENOM" id="CLU_003041_28_3_1"/>
<dbReference type="GO" id="GO:0016787">
    <property type="term" value="F:hydrolase activity"/>
    <property type="evidence" value="ECO:0007669"/>
    <property type="project" value="UniProtKB-KW"/>
</dbReference>
<dbReference type="GeneID" id="17260792"/>
<dbReference type="PROSITE" id="PS51195">
    <property type="entry name" value="Q_MOTIF"/>
    <property type="match status" value="1"/>
</dbReference>
<dbReference type="PROSITE" id="PS00039">
    <property type="entry name" value="DEAD_ATP_HELICASE"/>
    <property type="match status" value="1"/>
</dbReference>
<dbReference type="InterPro" id="IPR000629">
    <property type="entry name" value="RNA-helicase_DEAD-box_CS"/>
</dbReference>
<dbReference type="SMART" id="SM00490">
    <property type="entry name" value="HELICc"/>
    <property type="match status" value="1"/>
</dbReference>
<dbReference type="GO" id="GO:0003676">
    <property type="term" value="F:nucleic acid binding"/>
    <property type="evidence" value="ECO:0007669"/>
    <property type="project" value="InterPro"/>
</dbReference>
<evidence type="ECO:0000256" key="4">
    <source>
        <dbReference type="ARBA" id="ARBA00022840"/>
    </source>
</evidence>
<dbReference type="InterPro" id="IPR027417">
    <property type="entry name" value="P-loop_NTPase"/>
</dbReference>
<proteinExistence type="inferred from homology"/>
<dbReference type="SUPFAM" id="SSF52540">
    <property type="entry name" value="P-loop containing nucleoside triphosphate hydrolases"/>
    <property type="match status" value="1"/>
</dbReference>
<sequence length="391" mass="41894">FVQLGLHADLSHAASRLDWPAPTPIQQQSIPAILDGKSVWAEAPTGSGKTAAFALPLLQRHLETGDRPGRRRRVKTLIVAPTRELAVQTADAFVALCRELPRPADGGAHFSNPRVVAVTGGVSIQPQLRSLGTGGADVLVGTPGRLLEVLESNGVSLESVSTLVLDEADRLLAPAFGDELEAILAHFVRAGLQTLLYSATFPYASRPRARRMFGSRPFRYASAAPPATIAQRAILVDVRERTPLLRHLLETEAGWTRVLVFVASQKSAEHVAAKLRRSAVAAEAFHGGLSQEVRAQRLDDLRASRLRVLVATDVAARGLDVVGLEAIVNYELPRSTADFTHRVGRTGRAGEAGVAVSFVASTGAANEAHFALIEKRHGMQVAREAVEGFEP</sequence>
<evidence type="ECO:0008006" key="12">
    <source>
        <dbReference type="Google" id="ProtNLM"/>
    </source>
</evidence>
<dbReference type="Pfam" id="PF00271">
    <property type="entry name" value="Helicase_C"/>
    <property type="match status" value="1"/>
</dbReference>
<dbReference type="InterPro" id="IPR014014">
    <property type="entry name" value="RNA_helicase_DEAD_Q_motif"/>
</dbReference>
<evidence type="ECO:0000256" key="1">
    <source>
        <dbReference type="ARBA" id="ARBA00022741"/>
    </source>
</evidence>
<keyword evidence="3 6" id="KW-0347">Helicase</keyword>
<dbReference type="PANTHER" id="PTHR47959:SF13">
    <property type="entry name" value="ATP-DEPENDENT RNA HELICASE RHLE"/>
    <property type="match status" value="1"/>
</dbReference>
<feature type="domain" description="Helicase C-terminal" evidence="8">
    <location>
        <begin position="243"/>
        <end position="391"/>
    </location>
</feature>
<dbReference type="GO" id="GO:0005829">
    <property type="term" value="C:cytosol"/>
    <property type="evidence" value="ECO:0007669"/>
    <property type="project" value="TreeGrafter"/>
</dbReference>
<dbReference type="GO" id="GO:0003724">
    <property type="term" value="F:RNA helicase activity"/>
    <property type="evidence" value="ECO:0007669"/>
    <property type="project" value="InterPro"/>
</dbReference>
<dbReference type="InterPro" id="IPR050079">
    <property type="entry name" value="DEAD_box_RNA_helicase"/>
</dbReference>
<dbReference type="STRING" id="2903.R1BYV4"/>
<evidence type="ECO:0000259" key="7">
    <source>
        <dbReference type="PROSITE" id="PS51192"/>
    </source>
</evidence>
<evidence type="ECO:0000256" key="2">
    <source>
        <dbReference type="ARBA" id="ARBA00022801"/>
    </source>
</evidence>
<evidence type="ECO:0000256" key="5">
    <source>
        <dbReference type="PROSITE-ProRule" id="PRU00552"/>
    </source>
</evidence>
<keyword evidence="11" id="KW-1185">Reference proteome</keyword>
<evidence type="ECO:0000259" key="9">
    <source>
        <dbReference type="PROSITE" id="PS51195"/>
    </source>
</evidence>